<reference evidence="2" key="1">
    <citation type="submission" date="2024-02" db="EMBL/GenBank/DDBJ databases">
        <authorList>
            <consortium name="Clinical and Environmental Microbiology Branch: Whole genome sequencing antimicrobial resistance pathogens in the healthcare setting"/>
        </authorList>
    </citation>
    <scope>NUCLEOTIDE SEQUENCE</scope>
    <source>
        <strain evidence="2">2023KU-00017</strain>
    </source>
</reference>
<feature type="transmembrane region" description="Helical" evidence="1">
    <location>
        <begin position="6"/>
        <end position="30"/>
    </location>
</feature>
<keyword evidence="1" id="KW-1133">Transmembrane helix</keyword>
<comment type="caution">
    <text evidence="2">The sequence shown here is derived from an EMBL/GenBank/DDBJ whole genome shotgun (WGS) entry which is preliminary data.</text>
</comment>
<keyword evidence="1" id="KW-0812">Transmembrane</keyword>
<protein>
    <submittedName>
        <fullName evidence="2">Uncharacterized protein</fullName>
    </submittedName>
</protein>
<accession>A0AAI9HW32</accession>
<organism evidence="2">
    <name type="scientific">Morganella morganii</name>
    <name type="common">Proteus morganii</name>
    <dbReference type="NCBI Taxonomy" id="582"/>
    <lineage>
        <taxon>Bacteria</taxon>
        <taxon>Pseudomonadati</taxon>
        <taxon>Pseudomonadota</taxon>
        <taxon>Gammaproteobacteria</taxon>
        <taxon>Enterobacterales</taxon>
        <taxon>Morganellaceae</taxon>
        <taxon>Morganella</taxon>
    </lineage>
</organism>
<dbReference type="EMBL" id="ABKJEP030000071">
    <property type="protein sequence ID" value="EMO9458107.1"/>
    <property type="molecule type" value="Genomic_DNA"/>
</dbReference>
<gene>
    <name evidence="2" type="ORF">PN925_003516</name>
</gene>
<keyword evidence="1" id="KW-0472">Membrane</keyword>
<dbReference type="AlphaFoldDB" id="A0AAI9HW32"/>
<evidence type="ECO:0000313" key="2">
    <source>
        <dbReference type="EMBL" id="EMO9458107.1"/>
    </source>
</evidence>
<feature type="transmembrane region" description="Helical" evidence="1">
    <location>
        <begin position="37"/>
        <end position="56"/>
    </location>
</feature>
<evidence type="ECO:0000256" key="1">
    <source>
        <dbReference type="SAM" id="Phobius"/>
    </source>
</evidence>
<sequence length="58" mass="6304">MTAGIAWYYFGVQPGLVLFPVIGLAIFGILSSIYKYSGVLLMTVFIACTGMTFFVLNS</sequence>
<proteinExistence type="predicted"/>
<name>A0AAI9HW32_MORMO</name>